<dbReference type="PANTHER" id="PTHR24253:SF153">
    <property type="entry name" value="SERINE PROTEASE HEPSIN"/>
    <property type="match status" value="1"/>
</dbReference>
<dbReference type="PANTHER" id="PTHR24253">
    <property type="entry name" value="TRANSMEMBRANE PROTEASE SERINE"/>
    <property type="match status" value="1"/>
</dbReference>
<dbReference type="InterPro" id="IPR043504">
    <property type="entry name" value="Peptidase_S1_PA_chymotrypsin"/>
</dbReference>
<dbReference type="PROSITE" id="PS00134">
    <property type="entry name" value="TRYPSIN_HIS"/>
    <property type="match status" value="1"/>
</dbReference>
<dbReference type="InterPro" id="IPR018114">
    <property type="entry name" value="TRYPSIN_HIS"/>
</dbReference>
<evidence type="ECO:0000313" key="6">
    <source>
        <dbReference type="WBParaSite" id="HCON_00067770-00002"/>
    </source>
</evidence>
<dbReference type="EMBL" id="CAVP010058579">
    <property type="protein sequence ID" value="CDL94895.1"/>
    <property type="molecule type" value="Genomic_DNA"/>
</dbReference>
<evidence type="ECO:0000313" key="4">
    <source>
        <dbReference type="EMBL" id="CDL94895.1"/>
    </source>
</evidence>
<reference evidence="6" key="3">
    <citation type="submission" date="2020-12" db="UniProtKB">
        <authorList>
            <consortium name="WormBaseParasite"/>
        </authorList>
    </citation>
    <scope>IDENTIFICATION</scope>
    <source>
        <strain evidence="6">MHco3</strain>
    </source>
</reference>
<dbReference type="GO" id="GO:0004252">
    <property type="term" value="F:serine-type endopeptidase activity"/>
    <property type="evidence" value="ECO:0007669"/>
    <property type="project" value="InterPro"/>
</dbReference>
<feature type="domain" description="Peptidase S1" evidence="3">
    <location>
        <begin position="82"/>
        <end position="361"/>
    </location>
</feature>
<feature type="signal peptide" evidence="2">
    <location>
        <begin position="1"/>
        <end position="19"/>
    </location>
</feature>
<dbReference type="PRINTS" id="PR00722">
    <property type="entry name" value="CHYMOTRYPSIN"/>
</dbReference>
<reference evidence="4" key="1">
    <citation type="submission" date="2013-03" db="EMBL/GenBank/DDBJ databases">
        <authorList>
            <person name="Aslett M."/>
        </authorList>
    </citation>
    <scope>NUCLEOTIDE SEQUENCE [LARGE SCALE GENOMIC DNA]</scope>
    <source>
        <strain evidence="4">ISE/inbred ISE</strain>
    </source>
</reference>
<dbReference type="WBParaSite" id="HCON_00067770-00002">
    <property type="protein sequence ID" value="HCON_00067770-00002"/>
    <property type="gene ID" value="HCON_00067770"/>
</dbReference>
<protein>
    <submittedName>
        <fullName evidence="4 6">Peptidase S1 S6 domain containing protein</fullName>
    </submittedName>
</protein>
<sequence length="361" mass="40026">MEITSTYLRFLLILALVECHDIYDPETCGLPGAAFAKPRIKRDPLAIEDDSEYYPHYADDYVLNDNVTDVLHDPNDPMEKMVMGGEKVSLGELPWSARLEMSHGGRMVICGGTLVTRRHLITAAHCFWNNPGTDGCSIKDMLPIKYVRKNGMATVGAICRAESSSAKCTGEEAGTKLRIKNAFYERFFKEGCTGSSDFAVVELERDVPKGIYHVCLPHMHNVDDLDLRTAKLFSSGWGINPLKGYTDNPSPTLQKIDLGMMLTDEECMTEDVQTVQDIFCTAEYSEKNLCIGDSGSGVTFSLNGRYYLAGVVSRGSNCLGLIQGVKPVGQTHLNLAYHTADIDTLLGMRIEDRRAEWKNTN</sequence>
<dbReference type="InterPro" id="IPR009003">
    <property type="entry name" value="Peptidase_S1_PA"/>
</dbReference>
<dbReference type="OrthoDB" id="6353231at2759"/>
<keyword evidence="1" id="KW-1015">Disulfide bond</keyword>
<dbReference type="InterPro" id="IPR001254">
    <property type="entry name" value="Trypsin_dom"/>
</dbReference>
<reference evidence="4" key="2">
    <citation type="submission" date="2013-05" db="EMBL/GenBank/DDBJ databases">
        <title>The genome and transcriptome of Haemonchus contortus: a key model parasite for drug and vaccine discovery.</title>
        <authorList>
            <person name="Laing R."/>
            <person name="Kikuchi T."/>
            <person name="Martinelli A."/>
            <person name="Tsai I.J."/>
            <person name="Beech R.N."/>
            <person name="Redman E."/>
            <person name="Holroyd N."/>
            <person name="Bartley D.J."/>
            <person name="Beasley H."/>
            <person name="Britton C."/>
            <person name="Curran D."/>
            <person name="Devaney E."/>
            <person name="Gilabert A."/>
            <person name="Jackson F."/>
            <person name="Hunt M."/>
            <person name="Johnston S."/>
            <person name="Kryukov I."/>
            <person name="Li K."/>
            <person name="Morrison A.A."/>
            <person name="Reid A.J."/>
            <person name="Sargison N."/>
            <person name="Saunders G."/>
            <person name="Wasmuth J.D."/>
            <person name="Wolstenholme A."/>
            <person name="Berriman M."/>
            <person name="Gilleard J.S."/>
            <person name="Cotton J.A."/>
        </authorList>
    </citation>
    <scope>NUCLEOTIDE SEQUENCE [LARGE SCALE GENOMIC DNA]</scope>
    <source>
        <strain evidence="4">ISE/inbred ISE</strain>
    </source>
</reference>
<dbReference type="SUPFAM" id="SSF50494">
    <property type="entry name" value="Trypsin-like serine proteases"/>
    <property type="match status" value="1"/>
</dbReference>
<evidence type="ECO:0000313" key="5">
    <source>
        <dbReference type="Proteomes" id="UP000025227"/>
    </source>
</evidence>
<dbReference type="InterPro" id="IPR001314">
    <property type="entry name" value="Peptidase_S1A"/>
</dbReference>
<evidence type="ECO:0000259" key="3">
    <source>
        <dbReference type="PROSITE" id="PS50240"/>
    </source>
</evidence>
<keyword evidence="5" id="KW-1185">Reference proteome</keyword>
<dbReference type="GO" id="GO:0006508">
    <property type="term" value="P:proteolysis"/>
    <property type="evidence" value="ECO:0007669"/>
    <property type="project" value="InterPro"/>
</dbReference>
<organism evidence="4">
    <name type="scientific">Haemonchus contortus</name>
    <name type="common">Barber pole worm</name>
    <dbReference type="NCBI Taxonomy" id="6289"/>
    <lineage>
        <taxon>Eukaryota</taxon>
        <taxon>Metazoa</taxon>
        <taxon>Ecdysozoa</taxon>
        <taxon>Nematoda</taxon>
        <taxon>Chromadorea</taxon>
        <taxon>Rhabditida</taxon>
        <taxon>Rhabditina</taxon>
        <taxon>Rhabditomorpha</taxon>
        <taxon>Strongyloidea</taxon>
        <taxon>Trichostrongylidae</taxon>
        <taxon>Haemonchus</taxon>
    </lineage>
</organism>
<accession>W6NDD3</accession>
<evidence type="ECO:0000256" key="1">
    <source>
        <dbReference type="ARBA" id="ARBA00023157"/>
    </source>
</evidence>
<dbReference type="OMA" id="GQWSLLG"/>
<dbReference type="SMART" id="SM00020">
    <property type="entry name" value="Tryp_SPc"/>
    <property type="match status" value="1"/>
</dbReference>
<evidence type="ECO:0000256" key="2">
    <source>
        <dbReference type="SAM" id="SignalP"/>
    </source>
</evidence>
<dbReference type="AlphaFoldDB" id="W6NDD3"/>
<gene>
    <name evidence="4" type="ORF">HCOI_01359900</name>
</gene>
<dbReference type="PROSITE" id="PS50240">
    <property type="entry name" value="TRYPSIN_DOM"/>
    <property type="match status" value="1"/>
</dbReference>
<dbReference type="Proteomes" id="UP000025227">
    <property type="component" value="Unplaced"/>
</dbReference>
<name>W6NDD3_HAECO</name>
<dbReference type="Gene3D" id="2.40.10.10">
    <property type="entry name" value="Trypsin-like serine proteases"/>
    <property type="match status" value="1"/>
</dbReference>
<feature type="chain" id="PRO_5044739884" evidence="2">
    <location>
        <begin position="20"/>
        <end position="361"/>
    </location>
</feature>
<keyword evidence="2" id="KW-0732">Signal</keyword>
<dbReference type="Pfam" id="PF00089">
    <property type="entry name" value="Trypsin"/>
    <property type="match status" value="1"/>
</dbReference>
<proteinExistence type="predicted"/>